<dbReference type="OrthoDB" id="359417at2157"/>
<accession>A0A1D3L0Q0</accession>
<reference evidence="2 3" key="1">
    <citation type="submission" date="2016-08" db="EMBL/GenBank/DDBJ databases">
        <authorList>
            <person name="Seilhamer J.J."/>
        </authorList>
    </citation>
    <scope>NUCLEOTIDE SEQUENCE [LARGE SCALE GENOMIC DNA]</scope>
    <source>
        <strain evidence="2">Buetzberg</strain>
    </source>
</reference>
<gene>
    <name evidence="2" type="ORF">MCBB_0668</name>
</gene>
<dbReference type="KEGG" id="mcub:MCBB_0668"/>
<feature type="domain" description="Schlafen AlbA-2" evidence="1">
    <location>
        <begin position="13"/>
        <end position="144"/>
    </location>
</feature>
<dbReference type="InterPro" id="IPR007421">
    <property type="entry name" value="Schlafen_AlbA_2_dom"/>
</dbReference>
<proteinExistence type="predicted"/>
<evidence type="ECO:0000259" key="1">
    <source>
        <dbReference type="Pfam" id="PF04326"/>
    </source>
</evidence>
<name>A0A1D3L0Q0_9EURY</name>
<organism evidence="2 3">
    <name type="scientific">Methanobacterium congolense</name>
    <dbReference type="NCBI Taxonomy" id="118062"/>
    <lineage>
        <taxon>Archaea</taxon>
        <taxon>Methanobacteriati</taxon>
        <taxon>Methanobacteriota</taxon>
        <taxon>Methanomada group</taxon>
        <taxon>Methanobacteria</taxon>
        <taxon>Methanobacteriales</taxon>
        <taxon>Methanobacteriaceae</taxon>
        <taxon>Methanobacterium</taxon>
    </lineage>
</organism>
<dbReference type="Proteomes" id="UP000094707">
    <property type="component" value="Chromosome I"/>
</dbReference>
<dbReference type="PANTHER" id="PTHR30595">
    <property type="entry name" value="GLPR-RELATED TRANSCRIPTIONAL REPRESSOR"/>
    <property type="match status" value="1"/>
</dbReference>
<dbReference type="PATRIC" id="fig|129848.4.peg.676"/>
<sequence length="385" mass="43832">MDLNLLKEHKIPESKNLEYKGSLDFDNPRHKEKLLKTICAFANTNGGLLIYGIDAKDGIPTEINGISVDNQDKTGMRIIDIIKENSEPSIPSVSVGFRDKSDSNNVFILIKVPRSWNSPHRVSITNNKKLKHFYIRGGFQNNLMDIFELRTSFNLSETLGEKIKRFREERISSILSSETPISLKTGGKLILHLIPINAFYPGQKYNIGQIKDLINKLTAIDAHNPRFRVNFDGYLTSESIGDYASGSYAQLYRNGIIEAVCGDFFDAEKKLMSSSYYEIQVVRAFSNYLELYKELNVELPVFIFITLVDVKGYKMEPDNNEFFLSHRKEDLIDRNVLANPEILMSKYPEIPGNLLKPAFDAFRNACGFGGSGNYNDEGEWNPKRR</sequence>
<dbReference type="Pfam" id="PF04326">
    <property type="entry name" value="SLFN_AlbA_2"/>
    <property type="match status" value="1"/>
</dbReference>
<protein>
    <submittedName>
        <fullName evidence="2">Divergent AAA domain family</fullName>
    </submittedName>
</protein>
<dbReference type="PANTHER" id="PTHR30595:SF6">
    <property type="entry name" value="SCHLAFEN ALBA-2 DOMAIN-CONTAINING PROTEIN"/>
    <property type="match status" value="1"/>
</dbReference>
<dbReference type="STRING" id="118062.MCBB_0668"/>
<dbReference type="RefSeq" id="WP_071906430.1">
    <property type="nucleotide sequence ID" value="NZ_LT607756.1"/>
</dbReference>
<dbReference type="InterPro" id="IPR038461">
    <property type="entry name" value="Schlafen_AlbA_2_dom_sf"/>
</dbReference>
<evidence type="ECO:0000313" key="2">
    <source>
        <dbReference type="EMBL" id="SCG85241.1"/>
    </source>
</evidence>
<evidence type="ECO:0000313" key="3">
    <source>
        <dbReference type="Proteomes" id="UP000094707"/>
    </source>
</evidence>
<dbReference type="EMBL" id="LT607756">
    <property type="protein sequence ID" value="SCG85241.1"/>
    <property type="molecule type" value="Genomic_DNA"/>
</dbReference>
<dbReference type="GeneID" id="30411522"/>
<dbReference type="AlphaFoldDB" id="A0A1D3L0Q0"/>
<keyword evidence="3" id="KW-1185">Reference proteome</keyword>
<dbReference type="Gene3D" id="3.30.950.30">
    <property type="entry name" value="Schlafen, AAA domain"/>
    <property type="match status" value="1"/>
</dbReference>